<proteinExistence type="predicted"/>
<gene>
    <name evidence="1" type="ORF">VZ94_12755</name>
</gene>
<dbReference type="SUPFAM" id="SSF52540">
    <property type="entry name" value="P-loop containing nucleoside triphosphate hydrolases"/>
    <property type="match status" value="1"/>
</dbReference>
<dbReference type="OrthoDB" id="9179784at2"/>
<evidence type="ECO:0000313" key="1">
    <source>
        <dbReference type="EMBL" id="KJV06215.1"/>
    </source>
</evidence>
<organism evidence="1 2">
    <name type="scientific">Methylocucumis oryzae</name>
    <dbReference type="NCBI Taxonomy" id="1632867"/>
    <lineage>
        <taxon>Bacteria</taxon>
        <taxon>Pseudomonadati</taxon>
        <taxon>Pseudomonadota</taxon>
        <taxon>Gammaproteobacteria</taxon>
        <taxon>Methylococcales</taxon>
        <taxon>Methylococcaceae</taxon>
        <taxon>Methylocucumis</taxon>
    </lineage>
</organism>
<comment type="caution">
    <text evidence="1">The sequence shown here is derived from an EMBL/GenBank/DDBJ whole genome shotgun (WGS) entry which is preliminary data.</text>
</comment>
<dbReference type="Proteomes" id="UP000033684">
    <property type="component" value="Unassembled WGS sequence"/>
</dbReference>
<evidence type="ECO:0008006" key="3">
    <source>
        <dbReference type="Google" id="ProtNLM"/>
    </source>
</evidence>
<sequence length="307" mass="34592">MSNKNLGVAVLNGDAAALPEKTLIVLGLGRGGTSMVAGVLDKLGVYMGDGLDSRYQDQTLLDAVNRRDKAKAVATINERNQRYAVWGTKKLRLWRYDNCFREPVYIVVFRDLLANANRRQQLFNVSLLNEMIKLLALSVNLLFFLKCCKRPMLLVSYEKALIYPDEFVNTLAEFIGIKDTSAITTAIDFIRPSPSAYTTSPVHYRHAQASRVLVGYIDEVSEDKIYGWALDTRTSESVNLELFINNRLLLTSQADLPRPDVADADKRFHSQCGFLFTLNPGLLNKGDQIDIRFAHTQQSLLNTPYTY</sequence>
<name>A0A0F3IHE9_9GAMM</name>
<protein>
    <recommendedName>
        <fullName evidence="3">Sulfotransferase family protein</fullName>
    </recommendedName>
</protein>
<dbReference type="AlphaFoldDB" id="A0A0F3IHE9"/>
<dbReference type="InterPro" id="IPR027417">
    <property type="entry name" value="P-loop_NTPase"/>
</dbReference>
<reference evidence="2" key="1">
    <citation type="submission" date="2015-03" db="EMBL/GenBank/DDBJ databases">
        <title>Draft genome sequence of a novel methanotroph (Sn10-6) isolated from flooded ricefield rhizosphere in India.</title>
        <authorList>
            <person name="Pandit P.S."/>
            <person name="Pore S.D."/>
            <person name="Arora P."/>
            <person name="Kapse N.G."/>
            <person name="Dhakephalkar P.K."/>
            <person name="Rahalkar M.C."/>
        </authorList>
    </citation>
    <scope>NUCLEOTIDE SEQUENCE [LARGE SCALE GENOMIC DNA]</scope>
    <source>
        <strain evidence="2">Sn10-6</strain>
    </source>
</reference>
<dbReference type="EMBL" id="LAJX01000125">
    <property type="protein sequence ID" value="KJV06215.1"/>
    <property type="molecule type" value="Genomic_DNA"/>
</dbReference>
<reference evidence="1 2" key="2">
    <citation type="journal article" date="2016" name="Microb. Ecol.">
        <title>Genome Characteristics of a Novel Type I Methanotroph (Sn10-6) Isolated from a Flooded Indian Rice Field.</title>
        <authorList>
            <person name="Rahalkar M.C."/>
            <person name="Pandit P.S."/>
            <person name="Dhakephalkar P.K."/>
            <person name="Pore S."/>
            <person name="Arora P."/>
            <person name="Kapse N."/>
        </authorList>
    </citation>
    <scope>NUCLEOTIDE SEQUENCE [LARGE SCALE GENOMIC DNA]</scope>
    <source>
        <strain evidence="1 2">Sn10-6</strain>
    </source>
</reference>
<dbReference type="Gene3D" id="3.40.50.300">
    <property type="entry name" value="P-loop containing nucleotide triphosphate hydrolases"/>
    <property type="match status" value="1"/>
</dbReference>
<dbReference type="RefSeq" id="WP_045779519.1">
    <property type="nucleotide sequence ID" value="NZ_LAJX01000125.1"/>
</dbReference>
<keyword evidence="2" id="KW-1185">Reference proteome</keyword>
<accession>A0A0F3IHE9</accession>
<evidence type="ECO:0000313" key="2">
    <source>
        <dbReference type="Proteomes" id="UP000033684"/>
    </source>
</evidence>